<evidence type="ECO:0000313" key="9">
    <source>
        <dbReference type="EMBL" id="KAB3532465.1"/>
    </source>
</evidence>
<dbReference type="InterPro" id="IPR035906">
    <property type="entry name" value="MetI-like_sf"/>
</dbReference>
<feature type="transmembrane region" description="Helical" evidence="7">
    <location>
        <begin position="151"/>
        <end position="176"/>
    </location>
</feature>
<evidence type="ECO:0000313" key="10">
    <source>
        <dbReference type="Proteomes" id="UP000465601"/>
    </source>
</evidence>
<evidence type="ECO:0000256" key="6">
    <source>
        <dbReference type="ARBA" id="ARBA00023136"/>
    </source>
</evidence>
<feature type="transmembrane region" description="Helical" evidence="7">
    <location>
        <begin position="260"/>
        <end position="279"/>
    </location>
</feature>
<keyword evidence="6 7" id="KW-0472">Membrane</keyword>
<dbReference type="OrthoDB" id="9788108at2"/>
<dbReference type="AlphaFoldDB" id="A0A833M944"/>
<name>A0A833M944_9FIRM</name>
<evidence type="ECO:0000256" key="2">
    <source>
        <dbReference type="ARBA" id="ARBA00022448"/>
    </source>
</evidence>
<evidence type="ECO:0000256" key="5">
    <source>
        <dbReference type="ARBA" id="ARBA00022989"/>
    </source>
</evidence>
<comment type="caution">
    <text evidence="9">The sequence shown here is derived from an EMBL/GenBank/DDBJ whole genome shotgun (WGS) entry which is preliminary data.</text>
</comment>
<dbReference type="PROSITE" id="PS50928">
    <property type="entry name" value="ABC_TM1"/>
    <property type="match status" value="1"/>
</dbReference>
<dbReference type="InterPro" id="IPR000515">
    <property type="entry name" value="MetI-like"/>
</dbReference>
<accession>A0A833M944</accession>
<evidence type="ECO:0000256" key="1">
    <source>
        <dbReference type="ARBA" id="ARBA00004651"/>
    </source>
</evidence>
<keyword evidence="2 7" id="KW-0813">Transport</keyword>
<keyword evidence="4 7" id="KW-0812">Transmembrane</keyword>
<dbReference type="Gene3D" id="1.10.3720.10">
    <property type="entry name" value="MetI-like"/>
    <property type="match status" value="1"/>
</dbReference>
<feature type="transmembrane region" description="Helical" evidence="7">
    <location>
        <begin position="25"/>
        <end position="47"/>
    </location>
</feature>
<keyword evidence="5 7" id="KW-1133">Transmembrane helix</keyword>
<protein>
    <submittedName>
        <fullName evidence="9">Sugar ABC transporter permease</fullName>
    </submittedName>
</protein>
<evidence type="ECO:0000256" key="3">
    <source>
        <dbReference type="ARBA" id="ARBA00022475"/>
    </source>
</evidence>
<dbReference type="RefSeq" id="WP_151864715.1">
    <property type="nucleotide sequence ID" value="NZ_WBZB01000008.1"/>
</dbReference>
<feature type="transmembrane region" description="Helical" evidence="7">
    <location>
        <begin position="86"/>
        <end position="108"/>
    </location>
</feature>
<gene>
    <name evidence="9" type="ORF">F8153_02185</name>
</gene>
<dbReference type="GO" id="GO:0055085">
    <property type="term" value="P:transmembrane transport"/>
    <property type="evidence" value="ECO:0007669"/>
    <property type="project" value="InterPro"/>
</dbReference>
<evidence type="ECO:0000259" key="8">
    <source>
        <dbReference type="PROSITE" id="PS50928"/>
    </source>
</evidence>
<sequence>MEDSLSKMEPEKKKKKLARKKIKKLKGYLFILPSLIGFSIFFIIPFLEGIKYSFYKSGFIKSFVGFSNYKDVLSSGAFRLALKNNLLFMLVGVTLAIAISFLLALVIYEINPPKHIKLAIILPIAIPSAVTSGFFRKLFTSSFSILDSDYAMIAVILIYIWRSVGYNLIIYLAALTSMDKSIIEAAKIDGSNYLQRIRHVIFPLTIPSTVFVFIVSVINSFKVFRDVFILEGGYPNQKIYMLQHYMNNTFRNLSYQRLTAASYMFALAIFAFAGLFFYLDKRYSKGLEK</sequence>
<dbReference type="PANTHER" id="PTHR43227">
    <property type="entry name" value="BLL4140 PROTEIN"/>
    <property type="match status" value="1"/>
</dbReference>
<dbReference type="InterPro" id="IPR050809">
    <property type="entry name" value="UgpAE/MalFG_permease"/>
</dbReference>
<comment type="similarity">
    <text evidence="7">Belongs to the binding-protein-dependent transport system permease family.</text>
</comment>
<keyword evidence="3" id="KW-1003">Cell membrane</keyword>
<feature type="domain" description="ABC transmembrane type-1" evidence="8">
    <location>
        <begin position="82"/>
        <end position="276"/>
    </location>
</feature>
<reference evidence="9 10" key="1">
    <citation type="submission" date="2019-10" db="EMBL/GenBank/DDBJ databases">
        <title>Alkaliphilus serpentinus sp. nov. and Alkaliphilus pronyensis sp. nov., two novel anaerobic alkaliphilic species isolated from the serpentinized-hosted hydrothermal field of the Prony Bay (New Caledonia).</title>
        <authorList>
            <person name="Postec A."/>
        </authorList>
    </citation>
    <scope>NUCLEOTIDE SEQUENCE [LARGE SCALE GENOMIC DNA]</scope>
    <source>
        <strain evidence="9 10">LacT</strain>
    </source>
</reference>
<dbReference type="Pfam" id="PF00528">
    <property type="entry name" value="BPD_transp_1"/>
    <property type="match status" value="1"/>
</dbReference>
<keyword evidence="10" id="KW-1185">Reference proteome</keyword>
<dbReference type="SUPFAM" id="SSF161098">
    <property type="entry name" value="MetI-like"/>
    <property type="match status" value="1"/>
</dbReference>
<proteinExistence type="inferred from homology"/>
<dbReference type="GO" id="GO:0005886">
    <property type="term" value="C:plasma membrane"/>
    <property type="evidence" value="ECO:0007669"/>
    <property type="project" value="UniProtKB-SubCell"/>
</dbReference>
<evidence type="ECO:0000256" key="7">
    <source>
        <dbReference type="RuleBase" id="RU363032"/>
    </source>
</evidence>
<comment type="subcellular location">
    <subcellularLocation>
        <location evidence="1 7">Cell membrane</location>
        <topology evidence="1 7">Multi-pass membrane protein</topology>
    </subcellularLocation>
</comment>
<dbReference type="CDD" id="cd06261">
    <property type="entry name" value="TM_PBP2"/>
    <property type="match status" value="1"/>
</dbReference>
<dbReference type="Proteomes" id="UP000465601">
    <property type="component" value="Unassembled WGS sequence"/>
</dbReference>
<organism evidence="9 10">
    <name type="scientific">Alkaliphilus serpentinus</name>
    <dbReference type="NCBI Taxonomy" id="1482731"/>
    <lineage>
        <taxon>Bacteria</taxon>
        <taxon>Bacillati</taxon>
        <taxon>Bacillota</taxon>
        <taxon>Clostridia</taxon>
        <taxon>Peptostreptococcales</taxon>
        <taxon>Natronincolaceae</taxon>
        <taxon>Alkaliphilus</taxon>
    </lineage>
</organism>
<dbReference type="EMBL" id="WBZB01000008">
    <property type="protein sequence ID" value="KAB3532465.1"/>
    <property type="molecule type" value="Genomic_DNA"/>
</dbReference>
<evidence type="ECO:0000256" key="4">
    <source>
        <dbReference type="ARBA" id="ARBA00022692"/>
    </source>
</evidence>
<feature type="transmembrane region" description="Helical" evidence="7">
    <location>
        <begin position="120"/>
        <end position="139"/>
    </location>
</feature>
<dbReference type="PANTHER" id="PTHR43227:SF7">
    <property type="entry name" value="ARABINOOLIGOSACCHARIDES TRANSPORT SYSTEM PERMEASE PROTEIN ARAP"/>
    <property type="match status" value="1"/>
</dbReference>
<feature type="transmembrane region" description="Helical" evidence="7">
    <location>
        <begin position="197"/>
        <end position="218"/>
    </location>
</feature>